<evidence type="ECO:0000313" key="3">
    <source>
        <dbReference type="Proteomes" id="UP000198694"/>
    </source>
</evidence>
<proteinExistence type="predicted"/>
<dbReference type="OrthoDB" id="2974610at2"/>
<dbReference type="RefSeq" id="WP_093211217.1">
    <property type="nucleotide sequence ID" value="NZ_FNFL01000001.1"/>
</dbReference>
<dbReference type="EMBL" id="FNFL01000001">
    <property type="protein sequence ID" value="SDJ77005.1"/>
    <property type="molecule type" value="Genomic_DNA"/>
</dbReference>
<keyword evidence="1" id="KW-0472">Membrane</keyword>
<keyword evidence="3" id="KW-1185">Reference proteome</keyword>
<evidence type="ECO:0000256" key="1">
    <source>
        <dbReference type="SAM" id="Phobius"/>
    </source>
</evidence>
<organism evidence="2 3">
    <name type="scientific">Sediminibacillus albus</name>
    <dbReference type="NCBI Taxonomy" id="407036"/>
    <lineage>
        <taxon>Bacteria</taxon>
        <taxon>Bacillati</taxon>
        <taxon>Bacillota</taxon>
        <taxon>Bacilli</taxon>
        <taxon>Bacillales</taxon>
        <taxon>Bacillaceae</taxon>
        <taxon>Sediminibacillus</taxon>
    </lineage>
</organism>
<keyword evidence="1" id="KW-0812">Transmembrane</keyword>
<feature type="transmembrane region" description="Helical" evidence="1">
    <location>
        <begin position="51"/>
        <end position="68"/>
    </location>
</feature>
<dbReference type="Proteomes" id="UP000198694">
    <property type="component" value="Unassembled WGS sequence"/>
</dbReference>
<gene>
    <name evidence="2" type="ORF">SAMN05216243_0768</name>
</gene>
<sequence>MTYIIESMNLPVDNFLGMFLYLLLFMAGAGLLIGLPLHFIPNRLPYEVKSALVGMAVFLSMYLWWIFIF</sequence>
<reference evidence="2 3" key="1">
    <citation type="submission" date="2016-10" db="EMBL/GenBank/DDBJ databases">
        <authorList>
            <person name="de Groot N.N."/>
        </authorList>
    </citation>
    <scope>NUCLEOTIDE SEQUENCE [LARGE SCALE GENOMIC DNA]</scope>
    <source>
        <strain evidence="2 3">CGMCC 1.6502</strain>
    </source>
</reference>
<dbReference type="AlphaFoldDB" id="A0A1G8WH60"/>
<feature type="transmembrane region" description="Helical" evidence="1">
    <location>
        <begin position="18"/>
        <end position="39"/>
    </location>
</feature>
<name>A0A1G8WH60_9BACI</name>
<keyword evidence="1" id="KW-1133">Transmembrane helix</keyword>
<protein>
    <submittedName>
        <fullName evidence="2">Uncharacterized protein</fullName>
    </submittedName>
</protein>
<evidence type="ECO:0000313" key="2">
    <source>
        <dbReference type="EMBL" id="SDJ77005.1"/>
    </source>
</evidence>
<accession>A0A1G8WH60</accession>